<dbReference type="AlphaFoldDB" id="A0A8T1MRP3"/>
<feature type="non-terminal residue" evidence="1">
    <location>
        <position position="86"/>
    </location>
</feature>
<organism evidence="1 2">
    <name type="scientific">Clonorchis sinensis</name>
    <name type="common">Chinese liver fluke</name>
    <dbReference type="NCBI Taxonomy" id="79923"/>
    <lineage>
        <taxon>Eukaryota</taxon>
        <taxon>Metazoa</taxon>
        <taxon>Spiralia</taxon>
        <taxon>Lophotrochozoa</taxon>
        <taxon>Platyhelminthes</taxon>
        <taxon>Trematoda</taxon>
        <taxon>Digenea</taxon>
        <taxon>Opisthorchiida</taxon>
        <taxon>Opisthorchiata</taxon>
        <taxon>Opisthorchiidae</taxon>
        <taxon>Clonorchis</taxon>
    </lineage>
</organism>
<reference evidence="1 2" key="1">
    <citation type="journal article" date="2018" name="Biotechnol. Adv.">
        <title>Improved genomic resources and new bioinformatic workflow for the carcinogenic parasite Clonorchis sinensis: Biotechnological implications.</title>
        <authorList>
            <person name="Wang D."/>
            <person name="Korhonen P.K."/>
            <person name="Gasser R.B."/>
            <person name="Young N.D."/>
        </authorList>
    </citation>
    <scope>NUCLEOTIDE SEQUENCE [LARGE SCALE GENOMIC DNA]</scope>
    <source>
        <strain evidence="1">Cs-k2</strain>
    </source>
</reference>
<comment type="caution">
    <text evidence="1">The sequence shown here is derived from an EMBL/GenBank/DDBJ whole genome shotgun (WGS) entry which is preliminary data.</text>
</comment>
<accession>A0A8T1MRP3</accession>
<gene>
    <name evidence="1" type="ORF">CSKR_201484</name>
</gene>
<reference evidence="1 2" key="2">
    <citation type="journal article" date="2021" name="Genomics">
        <title>High-quality reference genome for Clonorchis sinensis.</title>
        <authorList>
            <person name="Young N.D."/>
            <person name="Stroehlein A.J."/>
            <person name="Kinkar L."/>
            <person name="Wang T."/>
            <person name="Sohn W.M."/>
            <person name="Chang B.C.H."/>
            <person name="Kaur P."/>
            <person name="Weisz D."/>
            <person name="Dudchenko O."/>
            <person name="Aiden E.L."/>
            <person name="Korhonen P.K."/>
            <person name="Gasser R.B."/>
        </authorList>
    </citation>
    <scope>NUCLEOTIDE SEQUENCE [LARGE SCALE GENOMIC DNA]</scope>
    <source>
        <strain evidence="1">Cs-k2</strain>
    </source>
</reference>
<evidence type="ECO:0000313" key="1">
    <source>
        <dbReference type="EMBL" id="KAG5451679.1"/>
    </source>
</evidence>
<dbReference type="OrthoDB" id="6243943at2759"/>
<name>A0A8T1MRP3_CLOSI</name>
<proteinExistence type="predicted"/>
<keyword evidence="2" id="KW-1185">Reference proteome</keyword>
<dbReference type="EMBL" id="NIRI02000042">
    <property type="protein sequence ID" value="KAG5451679.1"/>
    <property type="molecule type" value="Genomic_DNA"/>
</dbReference>
<sequence>MGRGGGRTRASGGTASQDGILTFQHLALNMTLAQFLISGYFEKDLFSYCANRLMDYSCTYWLDPSLDRITDTVDVYRVKSNGITGH</sequence>
<protein>
    <submittedName>
        <fullName evidence="1">Uncharacterized protein</fullName>
    </submittedName>
</protein>
<evidence type="ECO:0000313" key="2">
    <source>
        <dbReference type="Proteomes" id="UP000286415"/>
    </source>
</evidence>
<dbReference type="Proteomes" id="UP000286415">
    <property type="component" value="Unassembled WGS sequence"/>
</dbReference>